<dbReference type="Pfam" id="PF05631">
    <property type="entry name" value="MFS_5"/>
    <property type="match status" value="1"/>
</dbReference>
<keyword evidence="8" id="KW-0406">Ion transport</keyword>
<evidence type="ECO:0000256" key="8">
    <source>
        <dbReference type="ARBA" id="ARBA00023065"/>
    </source>
</evidence>
<dbReference type="STRING" id="136037.A0A067QZP7"/>
<feature type="transmembrane region" description="Helical" evidence="12">
    <location>
        <begin position="392"/>
        <end position="410"/>
    </location>
</feature>
<feature type="transmembrane region" description="Helical" evidence="12">
    <location>
        <begin position="174"/>
        <end position="192"/>
    </location>
</feature>
<accession>A0A067QZP7</accession>
<dbReference type="AlphaFoldDB" id="A0A067QZP7"/>
<keyword evidence="5" id="KW-1003">Cell membrane</keyword>
<feature type="transmembrane region" description="Helical" evidence="12">
    <location>
        <begin position="251"/>
        <end position="273"/>
    </location>
</feature>
<evidence type="ECO:0000256" key="2">
    <source>
        <dbReference type="ARBA" id="ARBA00004651"/>
    </source>
</evidence>
<keyword evidence="9 12" id="KW-0472">Membrane</keyword>
<evidence type="ECO:0000256" key="9">
    <source>
        <dbReference type="ARBA" id="ARBA00023136"/>
    </source>
</evidence>
<organism evidence="14 15">
    <name type="scientific">Zootermopsis nevadensis</name>
    <name type="common">Dampwood termite</name>
    <dbReference type="NCBI Taxonomy" id="136037"/>
    <lineage>
        <taxon>Eukaryota</taxon>
        <taxon>Metazoa</taxon>
        <taxon>Ecdysozoa</taxon>
        <taxon>Arthropoda</taxon>
        <taxon>Hexapoda</taxon>
        <taxon>Insecta</taxon>
        <taxon>Pterygota</taxon>
        <taxon>Neoptera</taxon>
        <taxon>Polyneoptera</taxon>
        <taxon>Dictyoptera</taxon>
        <taxon>Blattodea</taxon>
        <taxon>Blattoidea</taxon>
        <taxon>Termitoidae</taxon>
        <taxon>Termopsidae</taxon>
        <taxon>Zootermopsis</taxon>
    </lineage>
</organism>
<feature type="transmembrane region" description="Helical" evidence="12">
    <location>
        <begin position="348"/>
        <end position="371"/>
    </location>
</feature>
<dbReference type="SUPFAM" id="SSF103473">
    <property type="entry name" value="MFS general substrate transporter"/>
    <property type="match status" value="1"/>
</dbReference>
<name>A0A067QZP7_ZOONE</name>
<evidence type="ECO:0000256" key="12">
    <source>
        <dbReference type="SAM" id="Phobius"/>
    </source>
</evidence>
<comment type="function">
    <text evidence="1">Mediates high-affinity intracellular uptake of the rare oligo-element molybdenum.</text>
</comment>
<proteinExistence type="predicted"/>
<feature type="transmembrane region" description="Helical" evidence="12">
    <location>
        <begin position="318"/>
        <end position="336"/>
    </location>
</feature>
<keyword evidence="15" id="KW-1185">Reference proteome</keyword>
<dbReference type="CDD" id="cd17487">
    <property type="entry name" value="MFS_MFSD5_like"/>
    <property type="match status" value="1"/>
</dbReference>
<dbReference type="OMA" id="CCGWVVL"/>
<comment type="subcellular location">
    <subcellularLocation>
        <location evidence="2">Cell membrane</location>
        <topology evidence="2">Multi-pass membrane protein</topology>
    </subcellularLocation>
</comment>
<feature type="chain" id="PRO_5005406863" description="Molybdate-anion transporter" evidence="13">
    <location>
        <begin position="19"/>
        <end position="456"/>
    </location>
</feature>
<feature type="transmembrane region" description="Helical" evidence="12">
    <location>
        <begin position="111"/>
        <end position="129"/>
    </location>
</feature>
<dbReference type="InterPro" id="IPR036259">
    <property type="entry name" value="MFS_trans_sf"/>
</dbReference>
<evidence type="ECO:0000256" key="13">
    <source>
        <dbReference type="SAM" id="SignalP"/>
    </source>
</evidence>
<evidence type="ECO:0000256" key="5">
    <source>
        <dbReference type="ARBA" id="ARBA00022475"/>
    </source>
</evidence>
<dbReference type="GO" id="GO:0005886">
    <property type="term" value="C:plasma membrane"/>
    <property type="evidence" value="ECO:0007669"/>
    <property type="project" value="UniProtKB-SubCell"/>
</dbReference>
<evidence type="ECO:0000313" key="15">
    <source>
        <dbReference type="Proteomes" id="UP000027135"/>
    </source>
</evidence>
<dbReference type="PANTHER" id="PTHR23516">
    <property type="entry name" value="SAM (S-ADENOSYL METHIONINE) TRANSPORTER"/>
    <property type="match status" value="1"/>
</dbReference>
<evidence type="ECO:0000256" key="1">
    <source>
        <dbReference type="ARBA" id="ARBA00003019"/>
    </source>
</evidence>
<feature type="transmembrane region" description="Helical" evidence="12">
    <location>
        <begin position="204"/>
        <end position="222"/>
    </location>
</feature>
<keyword evidence="13" id="KW-0732">Signal</keyword>
<dbReference type="PANTHER" id="PTHR23516:SF1">
    <property type="entry name" value="MOLYBDATE-ANION TRANSPORTER"/>
    <property type="match status" value="1"/>
</dbReference>
<evidence type="ECO:0000256" key="3">
    <source>
        <dbReference type="ARBA" id="ARBA00021242"/>
    </source>
</evidence>
<gene>
    <name evidence="14" type="ORF">L798_09978</name>
</gene>
<evidence type="ECO:0000313" key="14">
    <source>
        <dbReference type="EMBL" id="KDR16031.1"/>
    </source>
</evidence>
<dbReference type="Gene3D" id="1.20.1250.20">
    <property type="entry name" value="MFS general substrate transporter like domains"/>
    <property type="match status" value="1"/>
</dbReference>
<feature type="signal peptide" evidence="13">
    <location>
        <begin position="1"/>
        <end position="18"/>
    </location>
</feature>
<dbReference type="OrthoDB" id="263957at2759"/>
<evidence type="ECO:0000256" key="10">
    <source>
        <dbReference type="ARBA" id="ARBA00030646"/>
    </source>
</evidence>
<sequence>MTMLILIALGILFPITYITHMLASKAEAVLEPNKSESFHKLQQQFFIVYFPAAFSDWLQGPYTYQVYSNYGYTEPQIALLYVTGFFSSMVCGTGVGILADKFGRKRLCITYSFLYAISCITKASPLYSILIVGRILGGICTSILFSTFEAWYVHQHSQKFHFPPQWINITLAKATFYNGVLAICAGVVSNIAAEWAEWGPVSPFMIAVPFLLVSAFLTMFLWEENHIEPTCTVNYSCAALKAIFRTQNKSLLCLGLVQSLFESVMYTFVFLWTPVLEPLRPPLGIIFSCFMLCIMIGSSIYSFLIARKYTAVHLLHMSFIIALVALVLLAGAMKMVTLYPQDTGEYTLVAFIAFLVYEIAVGIYFPAVGYLRSQIIPEQYRASISNWYRVPMNILTCLCLLWLKNIAHIGKEFAFDTAVSSFKAFSMCIILLSVAVKLCRLLKLDNENAKLIMEFI</sequence>
<dbReference type="InParanoid" id="A0A067QZP7"/>
<reference evidence="14 15" key="1">
    <citation type="journal article" date="2014" name="Nat. Commun.">
        <title>Molecular traces of alternative social organization in a termite genome.</title>
        <authorList>
            <person name="Terrapon N."/>
            <person name="Li C."/>
            <person name="Robertson H.M."/>
            <person name="Ji L."/>
            <person name="Meng X."/>
            <person name="Booth W."/>
            <person name="Chen Z."/>
            <person name="Childers C.P."/>
            <person name="Glastad K.M."/>
            <person name="Gokhale K."/>
            <person name="Gowin J."/>
            <person name="Gronenberg W."/>
            <person name="Hermansen R.A."/>
            <person name="Hu H."/>
            <person name="Hunt B.G."/>
            <person name="Huylmans A.K."/>
            <person name="Khalil S.M."/>
            <person name="Mitchell R.D."/>
            <person name="Munoz-Torres M.C."/>
            <person name="Mustard J.A."/>
            <person name="Pan H."/>
            <person name="Reese J.T."/>
            <person name="Scharf M.E."/>
            <person name="Sun F."/>
            <person name="Vogel H."/>
            <person name="Xiao J."/>
            <person name="Yang W."/>
            <person name="Yang Z."/>
            <person name="Yang Z."/>
            <person name="Zhou J."/>
            <person name="Zhu J."/>
            <person name="Brent C.S."/>
            <person name="Elsik C.G."/>
            <person name="Goodisman M.A."/>
            <person name="Liberles D.A."/>
            <person name="Roe R.M."/>
            <person name="Vargo E.L."/>
            <person name="Vilcinskas A."/>
            <person name="Wang J."/>
            <person name="Bornberg-Bauer E."/>
            <person name="Korb J."/>
            <person name="Zhang G."/>
            <person name="Liebig J."/>
        </authorList>
    </citation>
    <scope>NUCLEOTIDE SEQUENCE [LARGE SCALE GENOMIC DNA]</scope>
    <source>
        <tissue evidence="14">Whole organism</tissue>
    </source>
</reference>
<keyword evidence="4" id="KW-0813">Transport</keyword>
<dbReference type="GO" id="GO:0015098">
    <property type="term" value="F:molybdate ion transmembrane transporter activity"/>
    <property type="evidence" value="ECO:0007669"/>
    <property type="project" value="InterPro"/>
</dbReference>
<keyword evidence="7 12" id="KW-1133">Transmembrane helix</keyword>
<feature type="transmembrane region" description="Helical" evidence="12">
    <location>
        <begin position="285"/>
        <end position="306"/>
    </location>
</feature>
<feature type="transmembrane region" description="Helical" evidence="12">
    <location>
        <begin position="78"/>
        <end position="99"/>
    </location>
</feature>
<dbReference type="InterPro" id="IPR008509">
    <property type="entry name" value="MOT2/MFSD5"/>
</dbReference>
<evidence type="ECO:0000256" key="7">
    <source>
        <dbReference type="ARBA" id="ARBA00022989"/>
    </source>
</evidence>
<evidence type="ECO:0000256" key="11">
    <source>
        <dbReference type="ARBA" id="ARBA00032555"/>
    </source>
</evidence>
<dbReference type="EMBL" id="KK852808">
    <property type="protein sequence ID" value="KDR16031.1"/>
    <property type="molecule type" value="Genomic_DNA"/>
</dbReference>
<protein>
    <recommendedName>
        <fullName evidence="3">Molybdate-anion transporter</fullName>
    </recommendedName>
    <alternativeName>
        <fullName evidence="10">Major facilitator superfamily domain-containing protein 5</fullName>
    </alternativeName>
    <alternativeName>
        <fullName evidence="11">Molybdate transporter 2 homolog</fullName>
    </alternativeName>
</protein>
<dbReference type="eggNOG" id="KOG4332">
    <property type="taxonomic scope" value="Eukaryota"/>
</dbReference>
<feature type="transmembrane region" description="Helical" evidence="12">
    <location>
        <begin position="422"/>
        <end position="442"/>
    </location>
</feature>
<feature type="transmembrane region" description="Helical" evidence="12">
    <location>
        <begin position="135"/>
        <end position="153"/>
    </location>
</feature>
<evidence type="ECO:0000256" key="4">
    <source>
        <dbReference type="ARBA" id="ARBA00022448"/>
    </source>
</evidence>
<keyword evidence="6 12" id="KW-0812">Transmembrane</keyword>
<dbReference type="GO" id="GO:0006811">
    <property type="term" value="P:monoatomic ion transport"/>
    <property type="evidence" value="ECO:0007669"/>
    <property type="project" value="UniProtKB-KW"/>
</dbReference>
<dbReference type="Proteomes" id="UP000027135">
    <property type="component" value="Unassembled WGS sequence"/>
</dbReference>
<evidence type="ECO:0000256" key="6">
    <source>
        <dbReference type="ARBA" id="ARBA00022692"/>
    </source>
</evidence>